<protein>
    <recommendedName>
        <fullName evidence="1">N-acetyltransferase domain-containing protein</fullName>
    </recommendedName>
</protein>
<organism evidence="2 3">
    <name type="scientific">Oceanobacillus sojae</name>
    <dbReference type="NCBI Taxonomy" id="582851"/>
    <lineage>
        <taxon>Bacteria</taxon>
        <taxon>Bacillati</taxon>
        <taxon>Bacillota</taxon>
        <taxon>Bacilli</taxon>
        <taxon>Bacillales</taxon>
        <taxon>Bacillaceae</taxon>
        <taxon>Oceanobacillus</taxon>
    </lineage>
</organism>
<evidence type="ECO:0000313" key="3">
    <source>
        <dbReference type="Proteomes" id="UP000321558"/>
    </source>
</evidence>
<dbReference type="AlphaFoldDB" id="A0A511ZQ11"/>
<dbReference type="InterPro" id="IPR016181">
    <property type="entry name" value="Acyl_CoA_acyltransferase"/>
</dbReference>
<feature type="domain" description="N-acetyltransferase" evidence="1">
    <location>
        <begin position="4"/>
        <end position="65"/>
    </location>
</feature>
<gene>
    <name evidence="2" type="ORF">OSO01_42790</name>
</gene>
<comment type="caution">
    <text evidence="2">The sequence shown here is derived from an EMBL/GenBank/DDBJ whole genome shotgun (WGS) entry which is preliminary data.</text>
</comment>
<dbReference type="EMBL" id="BJYM01000024">
    <property type="protein sequence ID" value="GEN89540.1"/>
    <property type="molecule type" value="Genomic_DNA"/>
</dbReference>
<dbReference type="STRING" id="582851.GCA_900162665_01522"/>
<sequence length="83" mass="9688">MILKETNEFIEFCNTGTKEGLNEPNREIAYAVSKHYRNRGYTTQAVQGLVRYLFENTSIEHINAVLLFARRLNWKVNCTIATY</sequence>
<dbReference type="SUPFAM" id="SSF55729">
    <property type="entry name" value="Acyl-CoA N-acyltransferases (Nat)"/>
    <property type="match status" value="1"/>
</dbReference>
<name>A0A511ZQ11_9BACI</name>
<keyword evidence="3" id="KW-1185">Reference proteome</keyword>
<evidence type="ECO:0000313" key="2">
    <source>
        <dbReference type="EMBL" id="GEN89540.1"/>
    </source>
</evidence>
<proteinExistence type="predicted"/>
<reference evidence="2 3" key="1">
    <citation type="submission" date="2019-07" db="EMBL/GenBank/DDBJ databases">
        <title>Whole genome shotgun sequence of Oceanobacillus sojae NBRC 105379.</title>
        <authorList>
            <person name="Hosoyama A."/>
            <person name="Uohara A."/>
            <person name="Ohji S."/>
            <person name="Ichikawa N."/>
        </authorList>
    </citation>
    <scope>NUCLEOTIDE SEQUENCE [LARGE SCALE GENOMIC DNA]</scope>
    <source>
        <strain evidence="2 3">NBRC 105379</strain>
    </source>
</reference>
<accession>A0A511ZQ11</accession>
<dbReference type="Proteomes" id="UP000321558">
    <property type="component" value="Unassembled WGS sequence"/>
</dbReference>
<dbReference type="GO" id="GO:0016747">
    <property type="term" value="F:acyltransferase activity, transferring groups other than amino-acyl groups"/>
    <property type="evidence" value="ECO:0007669"/>
    <property type="project" value="InterPro"/>
</dbReference>
<dbReference type="InterPro" id="IPR000182">
    <property type="entry name" value="GNAT_dom"/>
</dbReference>
<dbReference type="Gene3D" id="3.40.630.30">
    <property type="match status" value="1"/>
</dbReference>
<dbReference type="Pfam" id="PF13302">
    <property type="entry name" value="Acetyltransf_3"/>
    <property type="match status" value="1"/>
</dbReference>
<evidence type="ECO:0000259" key="1">
    <source>
        <dbReference type="Pfam" id="PF13302"/>
    </source>
</evidence>